<proteinExistence type="predicted"/>
<dbReference type="KEGG" id="blag:BLTE_24770"/>
<gene>
    <name evidence="1" type="ORF">BLTE_24770</name>
</gene>
<protein>
    <recommendedName>
        <fullName evidence="3">Glycosyl transferase</fullName>
    </recommendedName>
</protein>
<dbReference type="EMBL" id="AP018907">
    <property type="protein sequence ID" value="BBF93792.1"/>
    <property type="molecule type" value="Genomic_DNA"/>
</dbReference>
<dbReference type="AlphaFoldDB" id="A0A348G2K9"/>
<organism evidence="1 2">
    <name type="scientific">Blastochloris tepida</name>
    <dbReference type="NCBI Taxonomy" id="2233851"/>
    <lineage>
        <taxon>Bacteria</taxon>
        <taxon>Pseudomonadati</taxon>
        <taxon>Pseudomonadota</taxon>
        <taxon>Alphaproteobacteria</taxon>
        <taxon>Hyphomicrobiales</taxon>
        <taxon>Blastochloridaceae</taxon>
        <taxon>Blastochloris</taxon>
    </lineage>
</organism>
<evidence type="ECO:0008006" key="3">
    <source>
        <dbReference type="Google" id="ProtNLM"/>
    </source>
</evidence>
<dbReference type="Proteomes" id="UP000266934">
    <property type="component" value="Chromosome"/>
</dbReference>
<keyword evidence="2" id="KW-1185">Reference proteome</keyword>
<name>A0A348G2K9_9HYPH</name>
<accession>A0A348G2K9</accession>
<sequence length="256" mass="28847">MLLASPGGSFADQVFQEYRSSVGDICDVIKVVHVKDEESPPFNERDGILTLNNKQIFAEVVHSKDISRGLIPGNVDLKMIRAVSGLNKSYSRYIWMEYDVMATGDVRQSMERLICATKDCDFAGSYISPWRNNNWVWWKTLELPKDLSVSPDSVAYGAFLPLIVFSRRYIDAYAEQIALGWKGHQEVTMPSVANFVGLRMLDLSKTTPPFTHYPQFNVHKVDRLRECVPLFVHPVKDLTAKAAIAADLTSVSISQK</sequence>
<reference evidence="1 2" key="1">
    <citation type="submission" date="2018-08" db="EMBL/GenBank/DDBJ databases">
        <title>Complete genome sequencing of Blastochloris tepida GI.</title>
        <authorList>
            <person name="Tsukatani Y."/>
            <person name="Mori H."/>
        </authorList>
    </citation>
    <scope>NUCLEOTIDE SEQUENCE [LARGE SCALE GENOMIC DNA]</scope>
    <source>
        <strain evidence="1 2">GI</strain>
    </source>
</reference>
<evidence type="ECO:0000313" key="1">
    <source>
        <dbReference type="EMBL" id="BBF93792.1"/>
    </source>
</evidence>
<evidence type="ECO:0000313" key="2">
    <source>
        <dbReference type="Proteomes" id="UP000266934"/>
    </source>
</evidence>